<feature type="region of interest" description="Disordered" evidence="2">
    <location>
        <begin position="348"/>
        <end position="367"/>
    </location>
</feature>
<dbReference type="PROSITE" id="PS51444">
    <property type="entry name" value="FH2"/>
    <property type="match status" value="1"/>
</dbReference>
<evidence type="ECO:0000313" key="5">
    <source>
        <dbReference type="Proteomes" id="UP000291020"/>
    </source>
</evidence>
<dbReference type="AlphaFoldDB" id="A0A452HHS7"/>
<feature type="region of interest" description="Disordered" evidence="2">
    <location>
        <begin position="407"/>
        <end position="432"/>
    </location>
</feature>
<proteinExistence type="predicted"/>
<keyword evidence="5" id="KW-1185">Reference proteome</keyword>
<protein>
    <recommendedName>
        <fullName evidence="3">FH2 domain-containing protein</fullName>
    </recommendedName>
</protein>
<dbReference type="PANTHER" id="PTHR46345:SF7">
    <property type="entry name" value="FH2 DOMAIN CONTAINING 3-RELATED"/>
    <property type="match status" value="1"/>
</dbReference>
<reference evidence="4" key="2">
    <citation type="submission" date="2025-08" db="UniProtKB">
        <authorList>
            <consortium name="Ensembl"/>
        </authorList>
    </citation>
    <scope>IDENTIFICATION</scope>
</reference>
<dbReference type="Proteomes" id="UP000291020">
    <property type="component" value="Unassembled WGS sequence"/>
</dbReference>
<reference evidence="4" key="3">
    <citation type="submission" date="2025-09" db="UniProtKB">
        <authorList>
            <consortium name="Ensembl"/>
        </authorList>
    </citation>
    <scope>IDENTIFICATION</scope>
</reference>
<organism evidence="4 5">
    <name type="scientific">Gopherus agassizii</name>
    <name type="common">Agassiz's desert tortoise</name>
    <dbReference type="NCBI Taxonomy" id="38772"/>
    <lineage>
        <taxon>Eukaryota</taxon>
        <taxon>Metazoa</taxon>
        <taxon>Chordata</taxon>
        <taxon>Craniata</taxon>
        <taxon>Vertebrata</taxon>
        <taxon>Euteleostomi</taxon>
        <taxon>Archelosauria</taxon>
        <taxon>Testudinata</taxon>
        <taxon>Testudines</taxon>
        <taxon>Cryptodira</taxon>
        <taxon>Durocryptodira</taxon>
        <taxon>Testudinoidea</taxon>
        <taxon>Testudinidae</taxon>
        <taxon>Gopherus</taxon>
    </lineage>
</organism>
<dbReference type="InterPro" id="IPR042201">
    <property type="entry name" value="FH2_Formin_sf"/>
</dbReference>
<sequence length="455" mass="49615">MLPDADEVKKLRAFQGPWSQLSDAEAFSLLLVGVPSYVRRLELLVLKEEFFPKLNSLKSSIQILTEAARELLGCEELHVVIRLVLRAGNYMNTGGYAGHAAGFRMASLLRLADTKANKPGVDLLHFVAMEAERKDRSLLDFPSKLDHVGLASRIQEQEVASELQGLGDRLAGARSSLPELGPGQLEPFLQLAQAELGAVQAELERLHQATATLRDFYCEDEALFCLQEVCAVLHAFGGRFRTAVQENRAREQAEQRRQQLERQRQEKRRSIATCSAQEPELQDVELDFLLTRTPHLCRRSRTSRGPRTGPCGSLGLGARVRPDQAALPEPSTRLSRRHTLAILPAHLEPQDSLGPAPAPPPRPPATPVCRKGGLVSWLPEGLPSPGALPKAMGCSLNTSPSCPFPSLFRKKAPSPGAMGQAGPVSPTASPKGVSTLAGFFRRLSLAEKPLRPSQS</sequence>
<feature type="domain" description="FH2" evidence="3">
    <location>
        <begin position="1"/>
        <end position="266"/>
    </location>
</feature>
<evidence type="ECO:0000256" key="2">
    <source>
        <dbReference type="SAM" id="MobiDB-lite"/>
    </source>
</evidence>
<evidence type="ECO:0000259" key="3">
    <source>
        <dbReference type="PROSITE" id="PS51444"/>
    </source>
</evidence>
<dbReference type="SUPFAM" id="SSF101447">
    <property type="entry name" value="Formin homology 2 domain (FH2 domain)"/>
    <property type="match status" value="1"/>
</dbReference>
<dbReference type="Gene3D" id="1.20.58.2220">
    <property type="entry name" value="Formin, FH2 domain"/>
    <property type="match status" value="1"/>
</dbReference>
<dbReference type="InterPro" id="IPR015425">
    <property type="entry name" value="FH2_Formin"/>
</dbReference>
<dbReference type="STRING" id="38772.ENSGAGP00000014437"/>
<feature type="compositionally biased region" description="Pro residues" evidence="2">
    <location>
        <begin position="356"/>
        <end position="366"/>
    </location>
</feature>
<feature type="region of interest" description="Disordered" evidence="2">
    <location>
        <begin position="299"/>
        <end position="318"/>
    </location>
</feature>
<dbReference type="Ensembl" id="ENSGAGT00000016515.1">
    <property type="protein sequence ID" value="ENSGAGP00000014437.1"/>
    <property type="gene ID" value="ENSGAGG00000010976.1"/>
</dbReference>
<accession>A0A452HHS7</accession>
<name>A0A452HHS7_9SAUR</name>
<evidence type="ECO:0000313" key="4">
    <source>
        <dbReference type="Ensembl" id="ENSGAGP00000014437.1"/>
    </source>
</evidence>
<feature type="coiled-coil region" evidence="1">
    <location>
        <begin position="243"/>
        <end position="277"/>
    </location>
</feature>
<reference evidence="5" key="1">
    <citation type="journal article" date="2017" name="PLoS ONE">
        <title>The Agassiz's desert tortoise genome provides a resource for the conservation of a threatened species.</title>
        <authorList>
            <person name="Tollis M."/>
            <person name="DeNardo D.F."/>
            <person name="Cornelius J.A."/>
            <person name="Dolby G.A."/>
            <person name="Edwards T."/>
            <person name="Henen B.T."/>
            <person name="Karl A.E."/>
            <person name="Murphy R.W."/>
            <person name="Kusumi K."/>
        </authorList>
    </citation>
    <scope>NUCLEOTIDE SEQUENCE [LARGE SCALE GENOMIC DNA]</scope>
</reference>
<evidence type="ECO:0000256" key="1">
    <source>
        <dbReference type="SAM" id="Coils"/>
    </source>
</evidence>
<dbReference type="Pfam" id="PF02181">
    <property type="entry name" value="FH2"/>
    <property type="match status" value="1"/>
</dbReference>
<dbReference type="SMART" id="SM00498">
    <property type="entry name" value="FH2"/>
    <property type="match status" value="1"/>
</dbReference>
<keyword evidence="1" id="KW-0175">Coiled coil</keyword>
<dbReference type="PANTHER" id="PTHR46345">
    <property type="entry name" value="INVERTED FORMIN-2"/>
    <property type="match status" value="1"/>
</dbReference>